<dbReference type="PRINTS" id="PR00368">
    <property type="entry name" value="FADPNR"/>
</dbReference>
<dbReference type="Proteomes" id="UP001185779">
    <property type="component" value="Unassembled WGS sequence"/>
</dbReference>
<evidence type="ECO:0000313" key="3">
    <source>
        <dbReference type="EMBL" id="MDV6313982.1"/>
    </source>
</evidence>
<comment type="caution">
    <text evidence="3">The sequence shown here is derived from an EMBL/GenBank/DDBJ whole genome shotgun (WGS) entry which is preliminary data.</text>
</comment>
<accession>A0AAE4UBX5</accession>
<dbReference type="Proteomes" id="UP001185922">
    <property type="component" value="Unassembled WGS sequence"/>
</dbReference>
<dbReference type="Pfam" id="PF13454">
    <property type="entry name" value="NAD_binding_9"/>
    <property type="match status" value="1"/>
</dbReference>
<dbReference type="Gene3D" id="3.50.50.60">
    <property type="entry name" value="FAD/NAD(P)-binding domain"/>
    <property type="match status" value="1"/>
</dbReference>
<feature type="domain" description="FAD-dependent urate hydroxylase HpyO/Asp monooxygenase CreE-like FAD/NAD(P)-binding" evidence="1">
    <location>
        <begin position="5"/>
        <end position="157"/>
    </location>
</feature>
<dbReference type="InterPro" id="IPR052189">
    <property type="entry name" value="L-asp_N-monooxygenase_NS-form"/>
</dbReference>
<protein>
    <submittedName>
        <fullName evidence="3">FAD/NAD(P)-binding protein</fullName>
    </submittedName>
</protein>
<evidence type="ECO:0000313" key="4">
    <source>
        <dbReference type="Proteomes" id="UP001185779"/>
    </source>
</evidence>
<dbReference type="InterPro" id="IPR036188">
    <property type="entry name" value="FAD/NAD-bd_sf"/>
</dbReference>
<evidence type="ECO:0000313" key="5">
    <source>
        <dbReference type="Proteomes" id="UP001185922"/>
    </source>
</evidence>
<keyword evidence="4" id="KW-1185">Reference proteome</keyword>
<dbReference type="EMBL" id="JAWLKH010000025">
    <property type="protein sequence ID" value="MDV6313982.1"/>
    <property type="molecule type" value="Genomic_DNA"/>
</dbReference>
<sequence length="451" mass="48659">MRVIVVGAGAAGSLVVFHLARLLAADERTDALEVVVIDPVDQVAGPAFGTTDPAHLLNVPASGMSVDPDERFDFVDWCRSEGLVAGEQAHYFFAPRAQWARYLRSRLAEACERAGDRLSVRHLRDAATTVTAVGDGVRVETAGGTVVDGDRLVLATGLPGVGDGWAPCDLSEQPRYIADPWLPDALEPVLADDGDVLVVGTGLTMVDVAISLLKSGDDRRVEAISRGGRLPRRHADTYLGEVVPDTSTWGDNLDEIRAAVATHVARIERLLGNWRPGVDGVRYRIAELWRRLDETDRRAFVRDLAGDWGVRRHRMPPSSGALIDEARRTGRLVVRSGRITRVDAVPGGLVVATGEDERTYAWIVNCTGPQTDLRRLGNPVLDSMFDAGLATTDPLGLGLVTDDGRVLDAAGRPGPIWTLGSLRRGELWESTAIPEIRTQAEELAASLIGDT</sequence>
<dbReference type="AlphaFoldDB" id="A0AAE4UBX5"/>
<dbReference type="SUPFAM" id="SSF51905">
    <property type="entry name" value="FAD/NAD(P)-binding domain"/>
    <property type="match status" value="2"/>
</dbReference>
<proteinExistence type="predicted"/>
<evidence type="ECO:0000259" key="1">
    <source>
        <dbReference type="Pfam" id="PF13454"/>
    </source>
</evidence>
<dbReference type="PANTHER" id="PTHR40254:SF1">
    <property type="entry name" value="BLR0577 PROTEIN"/>
    <property type="match status" value="1"/>
</dbReference>
<dbReference type="RefSeq" id="WP_317505492.1">
    <property type="nucleotide sequence ID" value="NZ_JANJEV010000001.1"/>
</dbReference>
<gene>
    <name evidence="2" type="ORF">R3P94_17480</name>
    <name evidence="3" type="ORF">R3Q15_19165</name>
</gene>
<dbReference type="InterPro" id="IPR038732">
    <property type="entry name" value="HpyO/CreE_NAD-binding"/>
</dbReference>
<organism evidence="3 5">
    <name type="scientific">Gordonia amicalis</name>
    <dbReference type="NCBI Taxonomy" id="89053"/>
    <lineage>
        <taxon>Bacteria</taxon>
        <taxon>Bacillati</taxon>
        <taxon>Actinomycetota</taxon>
        <taxon>Actinomycetes</taxon>
        <taxon>Mycobacteriales</taxon>
        <taxon>Gordoniaceae</taxon>
        <taxon>Gordonia</taxon>
    </lineage>
</organism>
<evidence type="ECO:0000313" key="2">
    <source>
        <dbReference type="EMBL" id="MDV6309072.1"/>
    </source>
</evidence>
<reference evidence="3 4" key="1">
    <citation type="submission" date="2023-10" db="EMBL/GenBank/DDBJ databases">
        <title>Development of a sustainable strategy for remediation of hydrocarbon-contaminated territories based on the waste exchange concept.</title>
        <authorList>
            <person name="Krivoruchko A."/>
        </authorList>
    </citation>
    <scope>NUCLEOTIDE SEQUENCE</scope>
    <source>
        <strain evidence="2 4">IEGM 1266</strain>
        <strain evidence="3">IEGM 1279</strain>
    </source>
</reference>
<dbReference type="PANTHER" id="PTHR40254">
    <property type="entry name" value="BLR0577 PROTEIN"/>
    <property type="match status" value="1"/>
</dbReference>
<name>A0AAE4UBX5_9ACTN</name>
<dbReference type="EMBL" id="JAWLKI010000022">
    <property type="protein sequence ID" value="MDV6309072.1"/>
    <property type="molecule type" value="Genomic_DNA"/>
</dbReference>